<dbReference type="EMBL" id="LT670849">
    <property type="protein sequence ID" value="SHN69098.1"/>
    <property type="molecule type" value="Genomic_DNA"/>
</dbReference>
<evidence type="ECO:0000313" key="2">
    <source>
        <dbReference type="Proteomes" id="UP000184096"/>
    </source>
</evidence>
<reference evidence="2" key="1">
    <citation type="submission" date="2016-11" db="EMBL/GenBank/DDBJ databases">
        <authorList>
            <person name="Varghese N."/>
            <person name="Submissions S."/>
        </authorList>
    </citation>
    <scope>NUCLEOTIDE SEQUENCE [LARGE SCALE GENOMIC DNA]</scope>
    <source>
        <strain evidence="2">GAS401</strain>
    </source>
</reference>
<accession>A0A1M7TEM5</accession>
<sequence length="88" mass="9981">MTSTVIVPLNAADFRIVVMSSADSQEFVLEEWRDGDGLWRERTRCRSRDVLEKVIPLYVENFDALALAALPPETSATKRRRSKKRSAG</sequence>
<proteinExistence type="predicted"/>
<organism evidence="1 2">
    <name type="scientific">Bradyrhizobium erythrophlei</name>
    <dbReference type="NCBI Taxonomy" id="1437360"/>
    <lineage>
        <taxon>Bacteria</taxon>
        <taxon>Pseudomonadati</taxon>
        <taxon>Pseudomonadota</taxon>
        <taxon>Alphaproteobacteria</taxon>
        <taxon>Hyphomicrobiales</taxon>
        <taxon>Nitrobacteraceae</taxon>
        <taxon>Bradyrhizobium</taxon>
    </lineage>
</organism>
<dbReference type="RefSeq" id="WP_072817326.1">
    <property type="nucleotide sequence ID" value="NZ_LT670849.1"/>
</dbReference>
<keyword evidence="2" id="KW-1185">Reference proteome</keyword>
<dbReference type="Proteomes" id="UP000184096">
    <property type="component" value="Chromosome I"/>
</dbReference>
<dbReference type="AlphaFoldDB" id="A0A1M7TEM5"/>
<name>A0A1M7TEM5_9BRAD</name>
<protein>
    <submittedName>
        <fullName evidence="1">Uncharacterized protein</fullName>
    </submittedName>
</protein>
<evidence type="ECO:0000313" key="1">
    <source>
        <dbReference type="EMBL" id="SHN69098.1"/>
    </source>
</evidence>
<gene>
    <name evidence="1" type="ORF">SAMN05444170_1494</name>
</gene>